<accession>A0A2P6MXL6</accession>
<dbReference type="AlphaFoldDB" id="A0A2P6MXL6"/>
<keyword evidence="3" id="KW-0418">Kinase</keyword>
<dbReference type="GO" id="GO:0005524">
    <property type="term" value="F:ATP binding"/>
    <property type="evidence" value="ECO:0007669"/>
    <property type="project" value="UniProtKB-KW"/>
</dbReference>
<dbReference type="OrthoDB" id="530923at2759"/>
<comment type="caution">
    <text evidence="6">The sequence shown here is derived from an EMBL/GenBank/DDBJ whole genome shotgun (WGS) entry which is preliminary data.</text>
</comment>
<dbReference type="InterPro" id="IPR016064">
    <property type="entry name" value="NAD/diacylglycerol_kinase_sf"/>
</dbReference>
<sequence>MPHHRSCSFTSSTEDRVNLHATLEDVTYELYLKGQSLFYLFVCTSSSPRSFGDRIVYAPHDISSIPQEENKSKDVSESTYISPKSSRPFSDVRLVPNVIRRYILFVDIIGFRLEVEKKETGTDDLSSWDDMDPHTYLLRIFTLSQRKQDRYCFNLLDPSRSPRKDYVFRSRMREGFFSFGTKLSEVLYESTRRPRRLTVIINPIGGNQTAKKKYETSVRPIFQLAGIHITEHETKRSKHAFDIAKEIDLKSTDGIVCVGGDGIVNEVLNGLMSRGDANVARSMPLGLIAAGSQNALAMSAAGTIDPGVLRPVDIVSTYFPTRDEYHFGLITCLYGFMSAVAEDSDRYRSMGPARYIYCALKELMAPRFWKGNLSYIPESDSLPSVRINGKLIRTPSEMKEDHSIQSSLQLEAVDLPNEITPYSPLMRRASFSGGNLNMLNLNPFLTPAPLHPPPLSGLLKRPSTGSMLNLMRLTPSSGSLCEMEAATRLHKHAPYTENEWIHIDQLELFNLMAFNVSGANTQTPAACPGAHPSDGLLSLCIWYKCSRGEIIKYLAKLQSGKHTELPYIKLFKVKALRFEPTSDCPINMDGEILKCAPFECQVNLNVLVPSSIQVIKSGAVLMCPPNPEDYD</sequence>
<evidence type="ECO:0000313" key="6">
    <source>
        <dbReference type="EMBL" id="PRP76438.1"/>
    </source>
</evidence>
<dbReference type="GO" id="GO:0016020">
    <property type="term" value="C:membrane"/>
    <property type="evidence" value="ECO:0007669"/>
    <property type="project" value="GOC"/>
</dbReference>
<keyword evidence="2" id="KW-0547">Nucleotide-binding</keyword>
<dbReference type="InterPro" id="IPR001206">
    <property type="entry name" value="Diacylglycerol_kinase_cat_dom"/>
</dbReference>
<gene>
    <name evidence="6" type="ORF">PROFUN_12050</name>
</gene>
<dbReference type="STRING" id="1890364.A0A2P6MXL6"/>
<dbReference type="Pfam" id="PF00781">
    <property type="entry name" value="DAGK_cat"/>
    <property type="match status" value="1"/>
</dbReference>
<evidence type="ECO:0000259" key="5">
    <source>
        <dbReference type="PROSITE" id="PS50146"/>
    </source>
</evidence>
<organism evidence="6 7">
    <name type="scientific">Planoprotostelium fungivorum</name>
    <dbReference type="NCBI Taxonomy" id="1890364"/>
    <lineage>
        <taxon>Eukaryota</taxon>
        <taxon>Amoebozoa</taxon>
        <taxon>Evosea</taxon>
        <taxon>Variosea</taxon>
        <taxon>Cavosteliida</taxon>
        <taxon>Cavosteliaceae</taxon>
        <taxon>Planoprotostelium</taxon>
    </lineage>
</organism>
<dbReference type="InParanoid" id="A0A2P6MXL6"/>
<dbReference type="SMART" id="SM00046">
    <property type="entry name" value="DAGKc"/>
    <property type="match status" value="1"/>
</dbReference>
<dbReference type="InterPro" id="IPR050187">
    <property type="entry name" value="Lipid_Phosphate_FormReg"/>
</dbReference>
<name>A0A2P6MXL6_9EUKA</name>
<dbReference type="Gene3D" id="3.40.50.10330">
    <property type="entry name" value="Probable inorganic polyphosphate/atp-NAD kinase, domain 1"/>
    <property type="match status" value="1"/>
</dbReference>
<dbReference type="Pfam" id="PF19279">
    <property type="entry name" value="YegS_C"/>
    <property type="match status" value="1"/>
</dbReference>
<protein>
    <recommendedName>
        <fullName evidence="5">DAGKc domain-containing protein</fullName>
    </recommendedName>
</protein>
<dbReference type="EMBL" id="MDYQ01000326">
    <property type="protein sequence ID" value="PRP76438.1"/>
    <property type="molecule type" value="Genomic_DNA"/>
</dbReference>
<evidence type="ECO:0000256" key="4">
    <source>
        <dbReference type="ARBA" id="ARBA00022840"/>
    </source>
</evidence>
<keyword evidence="4" id="KW-0067">ATP-binding</keyword>
<dbReference type="PANTHER" id="PTHR12358">
    <property type="entry name" value="SPHINGOSINE KINASE"/>
    <property type="match status" value="1"/>
</dbReference>
<dbReference type="Proteomes" id="UP000241769">
    <property type="component" value="Unassembled WGS sequence"/>
</dbReference>
<keyword evidence="1" id="KW-0808">Transferase</keyword>
<dbReference type="InterPro" id="IPR045540">
    <property type="entry name" value="YegS/DAGK_C"/>
</dbReference>
<proteinExistence type="predicted"/>
<feature type="domain" description="DAGKc" evidence="5">
    <location>
        <begin position="192"/>
        <end position="306"/>
    </location>
</feature>
<dbReference type="GO" id="GO:0006672">
    <property type="term" value="P:ceramide metabolic process"/>
    <property type="evidence" value="ECO:0007669"/>
    <property type="project" value="TreeGrafter"/>
</dbReference>
<dbReference type="PANTHER" id="PTHR12358:SF111">
    <property type="entry name" value="CERAMIDE KINASE, ISOFORM A"/>
    <property type="match status" value="1"/>
</dbReference>
<dbReference type="InterPro" id="IPR017438">
    <property type="entry name" value="ATP-NAD_kinase_N"/>
</dbReference>
<evidence type="ECO:0000256" key="1">
    <source>
        <dbReference type="ARBA" id="ARBA00022679"/>
    </source>
</evidence>
<evidence type="ECO:0000256" key="2">
    <source>
        <dbReference type="ARBA" id="ARBA00022741"/>
    </source>
</evidence>
<dbReference type="GO" id="GO:0001729">
    <property type="term" value="F:ceramide kinase activity"/>
    <property type="evidence" value="ECO:0007669"/>
    <property type="project" value="TreeGrafter"/>
</dbReference>
<reference evidence="6 7" key="1">
    <citation type="journal article" date="2018" name="Genome Biol. Evol.">
        <title>Multiple Roots of Fruiting Body Formation in Amoebozoa.</title>
        <authorList>
            <person name="Hillmann F."/>
            <person name="Forbes G."/>
            <person name="Novohradska S."/>
            <person name="Ferling I."/>
            <person name="Riege K."/>
            <person name="Groth M."/>
            <person name="Westermann M."/>
            <person name="Marz M."/>
            <person name="Spaller T."/>
            <person name="Winckler T."/>
            <person name="Schaap P."/>
            <person name="Glockner G."/>
        </authorList>
    </citation>
    <scope>NUCLEOTIDE SEQUENCE [LARGE SCALE GENOMIC DNA]</scope>
    <source>
        <strain evidence="6 7">Jena</strain>
    </source>
</reference>
<dbReference type="SUPFAM" id="SSF111331">
    <property type="entry name" value="NAD kinase/diacylglycerol kinase-like"/>
    <property type="match status" value="1"/>
</dbReference>
<evidence type="ECO:0000313" key="7">
    <source>
        <dbReference type="Proteomes" id="UP000241769"/>
    </source>
</evidence>
<dbReference type="PROSITE" id="PS50146">
    <property type="entry name" value="DAGK"/>
    <property type="match status" value="1"/>
</dbReference>
<dbReference type="Gene3D" id="2.60.200.40">
    <property type="match status" value="1"/>
</dbReference>
<keyword evidence="7" id="KW-1185">Reference proteome</keyword>
<evidence type="ECO:0000256" key="3">
    <source>
        <dbReference type="ARBA" id="ARBA00022777"/>
    </source>
</evidence>